<dbReference type="HOGENOM" id="CLU_1462241_0_0_1"/>
<name>A0A084AZD1_STACB</name>
<reference evidence="1 2" key="1">
    <citation type="journal article" date="2014" name="BMC Genomics">
        <title>Comparative genome sequencing reveals chemotype-specific gene clusters in the toxigenic black mold Stachybotrys.</title>
        <authorList>
            <person name="Semeiks J."/>
            <person name="Borek D."/>
            <person name="Otwinowski Z."/>
            <person name="Grishin N.V."/>
        </authorList>
    </citation>
    <scope>NUCLEOTIDE SEQUENCE [LARGE SCALE GENOMIC DNA]</scope>
    <source>
        <strain evidence="2">CBS 109288 / IBT 7711</strain>
    </source>
</reference>
<dbReference type="Proteomes" id="UP000028045">
    <property type="component" value="Unassembled WGS sequence"/>
</dbReference>
<sequence length="185" mass="20190">MSIPPPQITPQSQWSAFFVTSVGRVPMRARSGALQLWRQAPTPFQRSTYSSSALTPANPKACLFPYASTLLTETWAVSRYPRDAYACQAVPPPSFPMISTTTVLLPMSGSIAPIGPLQTFSSIRWTNNHLTTRPIPCRKYWLDSLFVEVWQYLSTDDGAALAVQVAPGLSTQALGEALDCNGNVP</sequence>
<accession>A0A084AZD1</accession>
<proteinExistence type="predicted"/>
<keyword evidence="2" id="KW-1185">Reference proteome</keyword>
<protein>
    <submittedName>
        <fullName evidence="1">Uncharacterized protein</fullName>
    </submittedName>
</protein>
<gene>
    <name evidence="1" type="ORF">S7711_10558</name>
</gene>
<evidence type="ECO:0000313" key="2">
    <source>
        <dbReference type="Proteomes" id="UP000028045"/>
    </source>
</evidence>
<dbReference type="EMBL" id="KL648431">
    <property type="protein sequence ID" value="KEY70660.1"/>
    <property type="molecule type" value="Genomic_DNA"/>
</dbReference>
<dbReference type="AlphaFoldDB" id="A0A084AZD1"/>
<organism evidence="1 2">
    <name type="scientific">Stachybotrys chartarum (strain CBS 109288 / IBT 7711)</name>
    <name type="common">Toxic black mold</name>
    <name type="synonym">Stilbospora chartarum</name>
    <dbReference type="NCBI Taxonomy" id="1280523"/>
    <lineage>
        <taxon>Eukaryota</taxon>
        <taxon>Fungi</taxon>
        <taxon>Dikarya</taxon>
        <taxon>Ascomycota</taxon>
        <taxon>Pezizomycotina</taxon>
        <taxon>Sordariomycetes</taxon>
        <taxon>Hypocreomycetidae</taxon>
        <taxon>Hypocreales</taxon>
        <taxon>Stachybotryaceae</taxon>
        <taxon>Stachybotrys</taxon>
    </lineage>
</organism>
<evidence type="ECO:0000313" key="1">
    <source>
        <dbReference type="EMBL" id="KEY70660.1"/>
    </source>
</evidence>